<dbReference type="InParanoid" id="A0A066VFA3"/>
<dbReference type="InterPro" id="IPR036322">
    <property type="entry name" value="WD40_repeat_dom_sf"/>
</dbReference>
<dbReference type="PANTHER" id="PTHR18763:SF0">
    <property type="entry name" value="WD REPEAT-CONTAINING PROTEIN 18"/>
    <property type="match status" value="1"/>
</dbReference>
<keyword evidence="5" id="KW-0698">rRNA processing</keyword>
<keyword evidence="8" id="KW-1185">Reference proteome</keyword>
<keyword evidence="3" id="KW-0677">Repeat</keyword>
<keyword evidence="5" id="KW-0539">Nucleus</keyword>
<dbReference type="SMART" id="SM00320">
    <property type="entry name" value="WD40"/>
    <property type="match status" value="4"/>
</dbReference>
<dbReference type="GeneID" id="25265065"/>
<evidence type="ECO:0000256" key="5">
    <source>
        <dbReference type="RuleBase" id="RU369067"/>
    </source>
</evidence>
<evidence type="ECO:0000256" key="4">
    <source>
        <dbReference type="PROSITE-ProRule" id="PRU00221"/>
    </source>
</evidence>
<dbReference type="AlphaFoldDB" id="A0A066VFA3"/>
<dbReference type="STRING" id="1037660.A0A066VFA3"/>
<feature type="compositionally biased region" description="Basic and acidic residues" evidence="6">
    <location>
        <begin position="695"/>
        <end position="707"/>
    </location>
</feature>
<feature type="region of interest" description="Disordered" evidence="6">
    <location>
        <begin position="545"/>
        <end position="594"/>
    </location>
</feature>
<dbReference type="GO" id="GO:0005656">
    <property type="term" value="C:nuclear pre-replicative complex"/>
    <property type="evidence" value="ECO:0007669"/>
    <property type="project" value="TreeGrafter"/>
</dbReference>
<reference evidence="7 8" key="1">
    <citation type="submission" date="2014-05" db="EMBL/GenBank/DDBJ databases">
        <title>Draft genome sequence of a rare smut relative, Tilletiaria anomala UBC 951.</title>
        <authorList>
            <consortium name="DOE Joint Genome Institute"/>
            <person name="Toome M."/>
            <person name="Kuo A."/>
            <person name="Henrissat B."/>
            <person name="Lipzen A."/>
            <person name="Tritt A."/>
            <person name="Yoshinaga Y."/>
            <person name="Zane M."/>
            <person name="Barry K."/>
            <person name="Grigoriev I.V."/>
            <person name="Spatafora J.W."/>
            <person name="Aimea M.C."/>
        </authorList>
    </citation>
    <scope>NUCLEOTIDE SEQUENCE [LARGE SCALE GENOMIC DNA]</scope>
    <source>
        <strain evidence="7 8">UBC 951</strain>
    </source>
</reference>
<comment type="similarity">
    <text evidence="1 5">Belongs to the WD repeat IPI3/WDR18 family.</text>
</comment>
<protein>
    <recommendedName>
        <fullName evidence="5">Pre-rRNA-processing protein IPI3</fullName>
    </recommendedName>
</protein>
<dbReference type="EMBL" id="JMSN01000094">
    <property type="protein sequence ID" value="KDN40156.1"/>
    <property type="molecule type" value="Genomic_DNA"/>
</dbReference>
<evidence type="ECO:0000256" key="6">
    <source>
        <dbReference type="SAM" id="MobiDB-lite"/>
    </source>
</evidence>
<comment type="subcellular location">
    <subcellularLocation>
        <location evidence="5">Nucleus</location>
    </subcellularLocation>
</comment>
<comment type="subunit">
    <text evidence="5">Component of the RIX1 complex, composed of IPI1, RIX1/IPI2 and IPI3 in a 1:2:2 stoichiometry. The complex interacts (via RIX1) with MDN1 (via its hexameric AAA ATPase ring) and the pre-60S ribosome particles.</text>
</comment>
<comment type="function">
    <text evidence="5">Component of the RIX1 complex required for processing of ITS2 sequences from 35S pre-rRNA.</text>
</comment>
<keyword evidence="2 4" id="KW-0853">WD repeat</keyword>
<dbReference type="PANTHER" id="PTHR18763">
    <property type="entry name" value="WD-REPEAT PROTEIN 18"/>
    <property type="match status" value="1"/>
</dbReference>
<feature type="repeat" description="WD" evidence="4">
    <location>
        <begin position="162"/>
        <end position="195"/>
    </location>
</feature>
<dbReference type="GO" id="GO:0006261">
    <property type="term" value="P:DNA-templated DNA replication"/>
    <property type="evidence" value="ECO:0007669"/>
    <property type="project" value="TreeGrafter"/>
</dbReference>
<dbReference type="Proteomes" id="UP000027361">
    <property type="component" value="Unassembled WGS sequence"/>
</dbReference>
<dbReference type="InterPro" id="IPR045227">
    <property type="entry name" value="WDR18/Ipi3/RID3"/>
</dbReference>
<dbReference type="HOGENOM" id="CLU_362973_0_0_1"/>
<dbReference type="OrthoDB" id="756370at2759"/>
<gene>
    <name evidence="7" type="ORF">K437DRAFT_258738</name>
</gene>
<proteinExistence type="inferred from homology"/>
<comment type="caution">
    <text evidence="7">The sequence shown here is derived from an EMBL/GenBank/DDBJ whole genome shotgun (WGS) entry which is preliminary data.</text>
</comment>
<evidence type="ECO:0000256" key="1">
    <source>
        <dbReference type="ARBA" id="ARBA00010143"/>
    </source>
</evidence>
<dbReference type="Gene3D" id="2.130.10.10">
    <property type="entry name" value="YVTN repeat-like/Quinoprotein amine dehydrogenase"/>
    <property type="match status" value="2"/>
</dbReference>
<sequence>MASSSSSAFTASGCPAAREAILVSTTSTPAQPSSLLLLDVQLPNMTNPLISFRLQQPHSIGQEKLDFVPTAAGAAALHNATGSGGGNSAGDAGGYVVTQAENSSVLTTHNFQSPQLLARIILPQRMTCLQLNARFHLLAAGLSDGRISVWDIKTGELIANGFDAHYRPVSVLRWTSDGSALLSGGEDGRICVWTLAAILDPLQSHSSSSSSVGTGAYSARSNTQPIPYALFTDHTLSITSLCLSTGTFPSEATLWSASLDGSVKHWSLRTRTLLSTFILPRPVAQLQLDASNRFFLASTVPPHATSTQAGDGADHSKASTIGSNTLFKVDLFRRAKVSSAAATGKAGWGSTKGKTSNRTGVANTSTALAFEARGGHAPSEVERISAENGMDKRTDEAGSISRLPFSEAITSLCLSLSSTVALVGTASARIHFVDLSSFQILRSISLLATLSSSSNTSVAAAGQSSSRAASPVISNIRSMLTPPDLLSSLTGSSSFASTNGSGAPSSIISPLQQSVEASLRAANRTRRYIPAPILASQFDRITRRAAAEQQRPQQQSQAKQFSSADTGACQGGALAPAASGGTRPATTAASGPNPTRVAHVYAGRPVRLVANVSEAQGEQDLLTRFISPSFFEGLLKPLGPADAYASPSPSPALSTGQTLAFAHNGPAVEDMISLDQPDATLQSKKRKGGADETNEERPTRSDAHKPGIDPSHGRCHAGDHVLRAENAELKSLVAQAKALNDEMWKKLQELEQVNGARDQAGDVQMSNVQR</sequence>
<evidence type="ECO:0000313" key="7">
    <source>
        <dbReference type="EMBL" id="KDN40156.1"/>
    </source>
</evidence>
<evidence type="ECO:0000313" key="8">
    <source>
        <dbReference type="Proteomes" id="UP000027361"/>
    </source>
</evidence>
<evidence type="ECO:0000256" key="3">
    <source>
        <dbReference type="ARBA" id="ARBA00022737"/>
    </source>
</evidence>
<feature type="region of interest" description="Disordered" evidence="6">
    <location>
        <begin position="681"/>
        <end position="716"/>
    </location>
</feature>
<feature type="repeat" description="WD" evidence="4">
    <location>
        <begin position="126"/>
        <end position="160"/>
    </location>
</feature>
<dbReference type="Pfam" id="PF00400">
    <property type="entry name" value="WD40"/>
    <property type="match status" value="1"/>
</dbReference>
<organism evidence="7 8">
    <name type="scientific">Tilletiaria anomala (strain ATCC 24038 / CBS 436.72 / UBC 951)</name>
    <dbReference type="NCBI Taxonomy" id="1037660"/>
    <lineage>
        <taxon>Eukaryota</taxon>
        <taxon>Fungi</taxon>
        <taxon>Dikarya</taxon>
        <taxon>Basidiomycota</taxon>
        <taxon>Ustilaginomycotina</taxon>
        <taxon>Exobasidiomycetes</taxon>
        <taxon>Georgefischeriales</taxon>
        <taxon>Tilletiariaceae</taxon>
        <taxon>Tilletiaria</taxon>
    </lineage>
</organism>
<dbReference type="PROSITE" id="PS50082">
    <property type="entry name" value="WD_REPEATS_2"/>
    <property type="match status" value="2"/>
</dbReference>
<dbReference type="InterPro" id="IPR001680">
    <property type="entry name" value="WD40_rpt"/>
</dbReference>
<dbReference type="SUPFAM" id="SSF50978">
    <property type="entry name" value="WD40 repeat-like"/>
    <property type="match status" value="1"/>
</dbReference>
<dbReference type="RefSeq" id="XP_013241293.1">
    <property type="nucleotide sequence ID" value="XM_013385839.1"/>
</dbReference>
<dbReference type="GO" id="GO:0006364">
    <property type="term" value="P:rRNA processing"/>
    <property type="evidence" value="ECO:0007669"/>
    <property type="project" value="UniProtKB-UniRule"/>
</dbReference>
<feature type="compositionally biased region" description="Polar residues" evidence="6">
    <location>
        <begin position="584"/>
        <end position="593"/>
    </location>
</feature>
<dbReference type="GO" id="GO:0120330">
    <property type="term" value="C:rixosome complex"/>
    <property type="evidence" value="ECO:0007669"/>
    <property type="project" value="UniProtKB-UniRule"/>
</dbReference>
<feature type="compositionally biased region" description="Low complexity" evidence="6">
    <location>
        <begin position="547"/>
        <end position="564"/>
    </location>
</feature>
<name>A0A066VFA3_TILAU</name>
<evidence type="ECO:0000256" key="2">
    <source>
        <dbReference type="ARBA" id="ARBA00022574"/>
    </source>
</evidence>
<dbReference type="PROSITE" id="PS50294">
    <property type="entry name" value="WD_REPEATS_REGION"/>
    <property type="match status" value="1"/>
</dbReference>
<accession>A0A066VFA3</accession>
<dbReference type="InterPro" id="IPR015943">
    <property type="entry name" value="WD40/YVTN_repeat-like_dom_sf"/>
</dbReference>